<keyword evidence="6 8" id="KW-0413">Isomerase</keyword>
<keyword evidence="4 8" id="KW-0028">Amino-acid biosynthesis</keyword>
<dbReference type="AlphaFoldDB" id="A0AAW9RID9"/>
<dbReference type="PANTHER" id="PTHR31689">
    <property type="entry name" value="DIAMINOPIMELATE EPIMERASE, CHLOROPLASTIC"/>
    <property type="match status" value="1"/>
</dbReference>
<dbReference type="EMBL" id="JAZHOG010000003">
    <property type="protein sequence ID" value="MEJ8567266.1"/>
    <property type="molecule type" value="Genomic_DNA"/>
</dbReference>
<evidence type="ECO:0000256" key="3">
    <source>
        <dbReference type="ARBA" id="ARBA00013080"/>
    </source>
</evidence>
<feature type="binding site" evidence="8">
    <location>
        <begin position="211"/>
        <end position="212"/>
    </location>
    <ligand>
        <name>substrate</name>
    </ligand>
</feature>
<dbReference type="EC" id="5.1.1.7" evidence="3 8"/>
<comment type="pathway">
    <text evidence="1 8">Amino-acid biosynthesis; L-lysine biosynthesis via DAP pathway; DL-2,6-diaminopimelate from LL-2,6-diaminopimelate: step 1/1.</text>
</comment>
<name>A0AAW9RID9_9GAMM</name>
<feature type="binding site" evidence="8">
    <location>
        <position position="193"/>
    </location>
    <ligand>
        <name>substrate</name>
    </ligand>
</feature>
<evidence type="ECO:0000256" key="2">
    <source>
        <dbReference type="ARBA" id="ARBA00010219"/>
    </source>
</evidence>
<proteinExistence type="inferred from homology"/>
<dbReference type="Pfam" id="PF01678">
    <property type="entry name" value="DAP_epimerase"/>
    <property type="match status" value="2"/>
</dbReference>
<keyword evidence="5 8" id="KW-0457">Lysine biosynthesis</keyword>
<dbReference type="GO" id="GO:0008837">
    <property type="term" value="F:diaminopimelate epimerase activity"/>
    <property type="evidence" value="ECO:0007669"/>
    <property type="project" value="UniProtKB-UniRule"/>
</dbReference>
<feature type="site" description="Important for dimerization" evidence="8">
    <location>
        <position position="270"/>
    </location>
</feature>
<feature type="active site" evidence="9">
    <location>
        <position position="76"/>
    </location>
</feature>
<evidence type="ECO:0000256" key="1">
    <source>
        <dbReference type="ARBA" id="ARBA00005196"/>
    </source>
</evidence>
<feature type="active site" description="Proton acceptor" evidence="8">
    <location>
        <position position="220"/>
    </location>
</feature>
<evidence type="ECO:0000313" key="10">
    <source>
        <dbReference type="EMBL" id="MEJ8567266.1"/>
    </source>
</evidence>
<comment type="caution">
    <text evidence="10">The sequence shown here is derived from an EMBL/GenBank/DDBJ whole genome shotgun (WGS) entry which is preliminary data.</text>
</comment>
<comment type="similarity">
    <text evidence="2 8">Belongs to the diaminopimelate epimerase family.</text>
</comment>
<organism evidence="10 11">
    <name type="scientific">Elongatibacter sediminis</name>
    <dbReference type="NCBI Taxonomy" id="3119006"/>
    <lineage>
        <taxon>Bacteria</taxon>
        <taxon>Pseudomonadati</taxon>
        <taxon>Pseudomonadota</taxon>
        <taxon>Gammaproteobacteria</taxon>
        <taxon>Chromatiales</taxon>
        <taxon>Wenzhouxiangellaceae</taxon>
        <taxon>Elongatibacter</taxon>
    </lineage>
</organism>
<evidence type="ECO:0000313" key="11">
    <source>
        <dbReference type="Proteomes" id="UP001359886"/>
    </source>
</evidence>
<protein>
    <recommendedName>
        <fullName evidence="3 8">Diaminopimelate epimerase</fullName>
        <shortName evidence="8">DAP epimerase</shortName>
        <ecNumber evidence="3 8">5.1.1.7</ecNumber>
    </recommendedName>
    <alternativeName>
        <fullName evidence="8">PLP-independent amino acid racemase</fullName>
    </alternativeName>
</protein>
<dbReference type="GO" id="GO:0005829">
    <property type="term" value="C:cytosol"/>
    <property type="evidence" value="ECO:0007669"/>
    <property type="project" value="TreeGrafter"/>
</dbReference>
<feature type="binding site" evidence="8">
    <location>
        <position position="47"/>
    </location>
    <ligand>
        <name>substrate</name>
    </ligand>
</feature>
<gene>
    <name evidence="8 10" type="primary">dapF</name>
    <name evidence="10" type="ORF">V3330_06470</name>
</gene>
<dbReference type="RefSeq" id="WP_354694579.1">
    <property type="nucleotide sequence ID" value="NZ_JAZHOG010000003.1"/>
</dbReference>
<keyword evidence="8" id="KW-0963">Cytoplasm</keyword>
<accession>A0AAW9RID9</accession>
<dbReference type="PROSITE" id="PS01326">
    <property type="entry name" value="DAP_EPIMERASE"/>
    <property type="match status" value="1"/>
</dbReference>
<sequence length="280" mass="30610">MAELRFDKMHGAGNDFVVLDLRAVERDIDAGTARHLADRRRGVGCDQLLIVRRPQAANSLARYEIRNADGSAAGQCGNGARCIALYLAMRGETPGDPFILESPAGPVETVRCADGEFEIDMGEPVFEPERIPLALEATGTRYRIDSPWGELAFDAASMGNPHALIQVEDIEQAPLETTGAWLGRNPVFPEGCNVGFTQIIDRQNIRLRVFERGAGETPACGSGACAAVAMLRRKNLVDDTVNVFLPGGHLVIKWRERDRVKMKGPAVHVFSGSLRWNDET</sequence>
<dbReference type="SUPFAM" id="SSF54506">
    <property type="entry name" value="Diaminopimelate epimerase-like"/>
    <property type="match status" value="2"/>
</dbReference>
<comment type="catalytic activity">
    <reaction evidence="7 8">
        <text>(2S,6S)-2,6-diaminopimelate = meso-2,6-diaminopimelate</text>
        <dbReference type="Rhea" id="RHEA:15393"/>
        <dbReference type="ChEBI" id="CHEBI:57609"/>
        <dbReference type="ChEBI" id="CHEBI:57791"/>
        <dbReference type="EC" id="5.1.1.7"/>
    </reaction>
</comment>
<evidence type="ECO:0000256" key="5">
    <source>
        <dbReference type="ARBA" id="ARBA00023154"/>
    </source>
</evidence>
<dbReference type="HAMAP" id="MF_00197">
    <property type="entry name" value="DAP_epimerase"/>
    <property type="match status" value="1"/>
</dbReference>
<feature type="binding site" evidence="8">
    <location>
        <position position="160"/>
    </location>
    <ligand>
        <name>substrate</name>
    </ligand>
</feature>
<feature type="binding site" evidence="8">
    <location>
        <begin position="221"/>
        <end position="222"/>
    </location>
    <ligand>
        <name>substrate</name>
    </ligand>
</feature>
<dbReference type="NCBIfam" id="TIGR00652">
    <property type="entry name" value="DapF"/>
    <property type="match status" value="1"/>
</dbReference>
<evidence type="ECO:0000256" key="6">
    <source>
        <dbReference type="ARBA" id="ARBA00023235"/>
    </source>
</evidence>
<dbReference type="InterPro" id="IPR018510">
    <property type="entry name" value="DAP_epimerase_AS"/>
</dbReference>
<comment type="subunit">
    <text evidence="8">Homodimer.</text>
</comment>
<feature type="active site" description="Proton donor" evidence="8">
    <location>
        <position position="76"/>
    </location>
</feature>
<keyword evidence="11" id="KW-1185">Reference proteome</keyword>
<dbReference type="GO" id="GO:0009089">
    <property type="term" value="P:lysine biosynthetic process via diaminopimelate"/>
    <property type="evidence" value="ECO:0007669"/>
    <property type="project" value="UniProtKB-UniRule"/>
</dbReference>
<dbReference type="PANTHER" id="PTHR31689:SF0">
    <property type="entry name" value="DIAMINOPIMELATE EPIMERASE"/>
    <property type="match status" value="1"/>
</dbReference>
<evidence type="ECO:0000256" key="7">
    <source>
        <dbReference type="ARBA" id="ARBA00051712"/>
    </source>
</evidence>
<feature type="binding site" evidence="8">
    <location>
        <begin position="77"/>
        <end position="78"/>
    </location>
    <ligand>
        <name>substrate</name>
    </ligand>
</feature>
<feature type="site" description="Could be important to modulate the pK values of the two catalytic cysteine residues" evidence="8">
    <location>
        <position position="211"/>
    </location>
</feature>
<reference evidence="10 11" key="1">
    <citation type="submission" date="2024-02" db="EMBL/GenBank/DDBJ databases">
        <title>A novel Wenzhouxiangellaceae bacterium, isolated from coastal sediments.</title>
        <authorList>
            <person name="Du Z.-J."/>
            <person name="Ye Y.-Q."/>
            <person name="Zhang X.-Y."/>
        </authorList>
    </citation>
    <scope>NUCLEOTIDE SEQUENCE [LARGE SCALE GENOMIC DNA]</scope>
    <source>
        <strain evidence="10 11">CH-27</strain>
    </source>
</reference>
<comment type="subcellular location">
    <subcellularLocation>
        <location evidence="8">Cytoplasm</location>
    </subcellularLocation>
</comment>
<dbReference type="InterPro" id="IPR001653">
    <property type="entry name" value="DAP_epimerase_DapF"/>
</dbReference>
<feature type="binding site" evidence="8">
    <location>
        <position position="67"/>
    </location>
    <ligand>
        <name>substrate</name>
    </ligand>
</feature>
<evidence type="ECO:0000256" key="4">
    <source>
        <dbReference type="ARBA" id="ARBA00022605"/>
    </source>
</evidence>
<dbReference type="Gene3D" id="3.10.310.10">
    <property type="entry name" value="Diaminopimelate Epimerase, Chain A, domain 1"/>
    <property type="match status" value="2"/>
</dbReference>
<feature type="binding site" evidence="8">
    <location>
        <position position="14"/>
    </location>
    <ligand>
        <name>substrate</name>
    </ligand>
</feature>
<evidence type="ECO:0000256" key="8">
    <source>
        <dbReference type="HAMAP-Rule" id="MF_00197"/>
    </source>
</evidence>
<feature type="site" description="Could be important to modulate the pK values of the two catalytic cysteine residues" evidence="8">
    <location>
        <position position="162"/>
    </location>
</feature>
<evidence type="ECO:0000256" key="9">
    <source>
        <dbReference type="PROSITE-ProRule" id="PRU10125"/>
    </source>
</evidence>
<comment type="function">
    <text evidence="8">Catalyzes the stereoinversion of LL-2,6-diaminopimelate (L,L-DAP) to meso-diaminopimelate (meso-DAP), a precursor of L-lysine and an essential component of the bacterial peptidoglycan.</text>
</comment>
<dbReference type="Proteomes" id="UP001359886">
    <property type="component" value="Unassembled WGS sequence"/>
</dbReference>